<reference evidence="13" key="1">
    <citation type="submission" date="2018-11" db="EMBL/GenBank/DDBJ databases">
        <title>Venom-gland transcriptomics and venom proteomics of the Florida green centipede (Hemiscolopendra marginata) reveal sex-based variation in a centipede venom.</title>
        <authorList>
            <person name="Nystrom G.S."/>
            <person name="Ward M.J."/>
            <person name="Ellsworth S.A."/>
            <person name="Rokyta D.R."/>
        </authorList>
    </citation>
    <scope>NUCLEOTIDE SEQUENCE</scope>
    <source>
        <tissue evidence="13">Venom gland</tissue>
    </source>
</reference>
<comment type="subcellular location">
    <subcellularLocation>
        <location evidence="2">Microsome</location>
    </subcellularLocation>
</comment>
<dbReference type="PRINTS" id="PR00301">
    <property type="entry name" value="HEATSHOCK70"/>
</dbReference>
<organism evidence="13">
    <name type="scientific">Hemiscolopendra marginata</name>
    <dbReference type="NCBI Taxonomy" id="943146"/>
    <lineage>
        <taxon>Eukaryota</taxon>
        <taxon>Metazoa</taxon>
        <taxon>Ecdysozoa</taxon>
        <taxon>Arthropoda</taxon>
        <taxon>Myriapoda</taxon>
        <taxon>Chilopoda</taxon>
        <taxon>Pleurostigmophora</taxon>
        <taxon>Scolopendromorpha</taxon>
        <taxon>Scolopendridae</taxon>
        <taxon>Hemiscolopendra</taxon>
    </lineage>
</organism>
<keyword evidence="8" id="KW-0256">Endoplasmic reticulum</keyword>
<keyword evidence="10" id="KW-0492">Microsome</keyword>
<evidence type="ECO:0000256" key="11">
    <source>
        <dbReference type="ARBA" id="ARBA00031426"/>
    </source>
</evidence>
<dbReference type="GO" id="GO:0005524">
    <property type="term" value="F:ATP binding"/>
    <property type="evidence" value="ECO:0007669"/>
    <property type="project" value="UniProtKB-KW"/>
</dbReference>
<dbReference type="Gene3D" id="3.30.30.30">
    <property type="match status" value="1"/>
</dbReference>
<dbReference type="FunFam" id="3.30.30.30:FF:000007">
    <property type="entry name" value="Heat shock 70 kDa protein 13"/>
    <property type="match status" value="1"/>
</dbReference>
<evidence type="ECO:0000256" key="10">
    <source>
        <dbReference type="ARBA" id="ARBA00022848"/>
    </source>
</evidence>
<dbReference type="AlphaFoldDB" id="A0A646QEA5"/>
<evidence type="ECO:0000256" key="6">
    <source>
        <dbReference type="ARBA" id="ARBA00022729"/>
    </source>
</evidence>
<name>A0A646QEA5_9MYRI</name>
<dbReference type="PROSITE" id="PS00297">
    <property type="entry name" value="HSP70_1"/>
    <property type="match status" value="1"/>
</dbReference>
<keyword evidence="9" id="KW-0067">ATP-binding</keyword>
<evidence type="ECO:0000256" key="1">
    <source>
        <dbReference type="ARBA" id="ARBA00002077"/>
    </source>
</evidence>
<evidence type="ECO:0000256" key="5">
    <source>
        <dbReference type="ARBA" id="ARBA00018765"/>
    </source>
</evidence>
<comment type="similarity">
    <text evidence="3">Belongs to the heat shock protein 70 family.</text>
</comment>
<keyword evidence="6 12" id="KW-0732">Signal</keyword>
<comment type="function">
    <text evidence="1">Has peptide-independent ATPase activity.</text>
</comment>
<evidence type="ECO:0000256" key="4">
    <source>
        <dbReference type="ARBA" id="ARBA00011671"/>
    </source>
</evidence>
<sequence>MSYTITIFGSSVIALLLAGYLAQNYLPPPVPKIVGIDLGTTYSCIAVYEAVTGKVRVIDVKGHKTIPSIVAFGKNEPLVGNEALAQIERNARNTIYDAKRFIGKIFSQNDLKSEGLGYQFKVIQKDGKVSFPIILGNNITEISPEMVGAEIIKVLREAAEANLSVPITKAVMAVPAEFDELQRNHTKLTAKLAGIEVLRIINEPTAAALAYGLHKKDRVRNVIVVDIGGGTSDISLLNIQGGMFLTQSMAGNNHLGGQDFNQRILNHLLKIIEEKYQFKLNSENLQRLRLAVEDAKLNLTEEMHTEMNIPLKSQSSYRSDNVFNYNLTRRTFEMLNEDLFNKVIVLLDTVLRPVELAPEEVDEIVLVGGSTRIPRIRQLIAEYFGKDANVGIDPELAVAYGVAIQAGIIGGMWPLQVSAIEIQSRFKKIHIK</sequence>
<feature type="chain" id="PRO_5025019191" description="Heat shock 70 kDa protein 13" evidence="12">
    <location>
        <begin position="23"/>
        <end position="432"/>
    </location>
</feature>
<dbReference type="Gene3D" id="3.30.420.40">
    <property type="match status" value="2"/>
</dbReference>
<dbReference type="InterPro" id="IPR013126">
    <property type="entry name" value="Hsp_70_fam"/>
</dbReference>
<dbReference type="GO" id="GO:0140662">
    <property type="term" value="F:ATP-dependent protein folding chaperone"/>
    <property type="evidence" value="ECO:0007669"/>
    <property type="project" value="InterPro"/>
</dbReference>
<dbReference type="PROSITE" id="PS01036">
    <property type="entry name" value="HSP70_3"/>
    <property type="match status" value="1"/>
</dbReference>
<evidence type="ECO:0000256" key="8">
    <source>
        <dbReference type="ARBA" id="ARBA00022824"/>
    </source>
</evidence>
<dbReference type="Pfam" id="PF00012">
    <property type="entry name" value="HSP70"/>
    <property type="match status" value="1"/>
</dbReference>
<dbReference type="PROSITE" id="PS00329">
    <property type="entry name" value="HSP70_2"/>
    <property type="match status" value="1"/>
</dbReference>
<feature type="signal peptide" evidence="12">
    <location>
        <begin position="1"/>
        <end position="22"/>
    </location>
</feature>
<evidence type="ECO:0000256" key="12">
    <source>
        <dbReference type="SAM" id="SignalP"/>
    </source>
</evidence>
<keyword evidence="7" id="KW-0547">Nucleotide-binding</keyword>
<evidence type="ECO:0000313" key="13">
    <source>
        <dbReference type="EMBL" id="MUP40817.1"/>
    </source>
</evidence>
<dbReference type="InterPro" id="IPR018181">
    <property type="entry name" value="Heat_shock_70_CS"/>
</dbReference>
<evidence type="ECO:0000256" key="7">
    <source>
        <dbReference type="ARBA" id="ARBA00022741"/>
    </source>
</evidence>
<dbReference type="CDD" id="cd10237">
    <property type="entry name" value="ASKHA_NBD_HSP70_HSPA13"/>
    <property type="match status" value="1"/>
</dbReference>
<dbReference type="FunFam" id="3.90.640.10:FF:000003">
    <property type="entry name" value="Molecular chaperone DnaK"/>
    <property type="match status" value="1"/>
</dbReference>
<evidence type="ECO:0000256" key="2">
    <source>
        <dbReference type="ARBA" id="ARBA00004144"/>
    </source>
</evidence>
<dbReference type="Gene3D" id="3.90.640.10">
    <property type="entry name" value="Actin, Chain A, domain 4"/>
    <property type="match status" value="1"/>
</dbReference>
<dbReference type="PANTHER" id="PTHR19375">
    <property type="entry name" value="HEAT SHOCK PROTEIN 70KDA"/>
    <property type="match status" value="1"/>
</dbReference>
<evidence type="ECO:0000256" key="3">
    <source>
        <dbReference type="ARBA" id="ARBA00007381"/>
    </source>
</evidence>
<dbReference type="EMBL" id="GHBY01000640">
    <property type="protein sequence ID" value="MUP40817.1"/>
    <property type="molecule type" value="Transcribed_RNA"/>
</dbReference>
<dbReference type="SUPFAM" id="SSF53067">
    <property type="entry name" value="Actin-like ATPase domain"/>
    <property type="match status" value="2"/>
</dbReference>
<protein>
    <recommendedName>
        <fullName evidence="5">Heat shock 70 kDa protein 13</fullName>
    </recommendedName>
    <alternativeName>
        <fullName evidence="11">Stress-70 protein chaperone microsome-associated 60 kDa protein</fullName>
    </alternativeName>
</protein>
<evidence type="ECO:0000256" key="9">
    <source>
        <dbReference type="ARBA" id="ARBA00022840"/>
    </source>
</evidence>
<dbReference type="InterPro" id="IPR042048">
    <property type="entry name" value="HSPA13"/>
</dbReference>
<comment type="subunit">
    <text evidence="4">Binds UBQLN2.</text>
</comment>
<dbReference type="InterPro" id="IPR043129">
    <property type="entry name" value="ATPase_NBD"/>
</dbReference>
<proteinExistence type="inferred from homology"/>
<accession>A0A646QEA5</accession>